<feature type="transmembrane region" description="Helical" evidence="13">
    <location>
        <begin position="335"/>
        <end position="360"/>
    </location>
</feature>
<feature type="transmembrane region" description="Helical" evidence="13">
    <location>
        <begin position="189"/>
        <end position="213"/>
    </location>
</feature>
<dbReference type="PROSITE" id="PS50283">
    <property type="entry name" value="NA_SOLUT_SYMP_3"/>
    <property type="match status" value="1"/>
</dbReference>
<keyword evidence="15" id="KW-1185">Reference proteome</keyword>
<comment type="similarity">
    <text evidence="2 11">Belongs to the sodium:solute symporter (SSF) (TC 2.A.21) family.</text>
</comment>
<comment type="caution">
    <text evidence="14">The sequence shown here is derived from an EMBL/GenBank/DDBJ whole genome shotgun (WGS) entry which is preliminary data.</text>
</comment>
<evidence type="ECO:0000256" key="11">
    <source>
        <dbReference type="RuleBase" id="RU362091"/>
    </source>
</evidence>
<dbReference type="Pfam" id="PF00474">
    <property type="entry name" value="SSF"/>
    <property type="match status" value="1"/>
</dbReference>
<dbReference type="PANTHER" id="PTHR42985">
    <property type="entry name" value="SODIUM-COUPLED MONOCARBOXYLATE TRANSPORTER"/>
    <property type="match status" value="1"/>
</dbReference>
<gene>
    <name evidence="14" type="ORF">Ocin01_06229</name>
</gene>
<dbReference type="STRING" id="48709.A0A1D2N5A4"/>
<dbReference type="Proteomes" id="UP000094527">
    <property type="component" value="Unassembled WGS sequence"/>
</dbReference>
<dbReference type="OrthoDB" id="6132759at2759"/>
<dbReference type="NCBIfam" id="TIGR00813">
    <property type="entry name" value="sss"/>
    <property type="match status" value="1"/>
</dbReference>
<feature type="compositionally biased region" description="Basic and acidic residues" evidence="12">
    <location>
        <begin position="570"/>
        <end position="582"/>
    </location>
</feature>
<keyword evidence="9 13" id="KW-0472">Membrane</keyword>
<name>A0A1D2N5A4_ORCCI</name>
<feature type="transmembrane region" description="Helical" evidence="13">
    <location>
        <begin position="50"/>
        <end position="69"/>
    </location>
</feature>
<evidence type="ECO:0000256" key="7">
    <source>
        <dbReference type="ARBA" id="ARBA00023053"/>
    </source>
</evidence>
<feature type="transmembrane region" description="Helical" evidence="13">
    <location>
        <begin position="380"/>
        <end position="400"/>
    </location>
</feature>
<evidence type="ECO:0000256" key="9">
    <source>
        <dbReference type="ARBA" id="ARBA00023136"/>
    </source>
</evidence>
<evidence type="ECO:0000256" key="8">
    <source>
        <dbReference type="ARBA" id="ARBA00023065"/>
    </source>
</evidence>
<feature type="transmembrane region" description="Helical" evidence="13">
    <location>
        <begin position="158"/>
        <end position="177"/>
    </location>
</feature>
<sequence length="582" mass="64129">MASYLSFWDYIVFGTILLISAMIGLYYRFTGGRQKTVQEYMLANGKMSSLPVAFSLMASFMSAITILGVSSENYMYGTQFVVINISYILGTPIVAYVYLPVFYRLKAISVYEYLEHRFGTATRLVASAAFSLQMILYMGIVLYAPSLALSAVTGLNKVGAILSVGLVCTFYSSLGGMKAVLITDVFQSLLMFAAVYCVIIKGSIDMGGIGQIWSIAEQGHRIEFFNFSLDPTVRHTVFTQIIGGMFVFLSLYAVNQAQVQRLLTVRDLRNSRMSLWWSLPILIFLSLSTSFAGLTIYAKYRNCDPILTKRICSADQLLPLFVVDSLENIPGLTGLFVAGLLSGSLSTVSSAINSLAAVTWEDYIQPLLKTKRPKPVTVSLINKVLAFGYGLACIGLAFVAENFTGVLQARLLIGFGGPKPPVMRLPGDISCPEGNTTITMTCNSSPPSPKPDSEYFYLFRLSYQWYTLIGFCITITLGCLLSLYYPQKSKVDESLLSPVLNRVLKSFNKQKLNAQSSSESACCSTNGDENEGKDTNDNPDDKDVNDQNHGENPLELDNDLVSSSNSTPIHRRDEETNRIIKT</sequence>
<dbReference type="AlphaFoldDB" id="A0A1D2N5A4"/>
<dbReference type="GO" id="GO:0005886">
    <property type="term" value="C:plasma membrane"/>
    <property type="evidence" value="ECO:0007669"/>
    <property type="project" value="UniProtKB-SubCell"/>
</dbReference>
<keyword evidence="4" id="KW-1003">Cell membrane</keyword>
<keyword evidence="10" id="KW-0739">Sodium transport</keyword>
<evidence type="ECO:0000313" key="14">
    <source>
        <dbReference type="EMBL" id="ODN00448.1"/>
    </source>
</evidence>
<feature type="compositionally biased region" description="Polar residues" evidence="12">
    <location>
        <begin position="518"/>
        <end position="527"/>
    </location>
</feature>
<evidence type="ECO:0000313" key="15">
    <source>
        <dbReference type="Proteomes" id="UP000094527"/>
    </source>
</evidence>
<feature type="transmembrane region" description="Helical" evidence="13">
    <location>
        <begin position="275"/>
        <end position="298"/>
    </location>
</feature>
<evidence type="ECO:0000256" key="6">
    <source>
        <dbReference type="ARBA" id="ARBA00022989"/>
    </source>
</evidence>
<feature type="transmembrane region" description="Helical" evidence="13">
    <location>
        <begin position="463"/>
        <end position="485"/>
    </location>
</feature>
<comment type="subcellular location">
    <subcellularLocation>
        <location evidence="1">Cell membrane</location>
        <topology evidence="1">Multi-pass membrane protein</topology>
    </subcellularLocation>
</comment>
<feature type="region of interest" description="Disordered" evidence="12">
    <location>
        <begin position="518"/>
        <end position="582"/>
    </location>
</feature>
<evidence type="ECO:0000256" key="3">
    <source>
        <dbReference type="ARBA" id="ARBA00022448"/>
    </source>
</evidence>
<dbReference type="Gene3D" id="1.20.1730.10">
    <property type="entry name" value="Sodium/glucose cotransporter"/>
    <property type="match status" value="1"/>
</dbReference>
<feature type="transmembrane region" description="Helical" evidence="13">
    <location>
        <begin position="6"/>
        <end position="29"/>
    </location>
</feature>
<keyword evidence="6 13" id="KW-1133">Transmembrane helix</keyword>
<evidence type="ECO:0000256" key="13">
    <source>
        <dbReference type="SAM" id="Phobius"/>
    </source>
</evidence>
<evidence type="ECO:0000256" key="4">
    <source>
        <dbReference type="ARBA" id="ARBA00022475"/>
    </source>
</evidence>
<keyword evidence="3" id="KW-0813">Transport</keyword>
<protein>
    <submittedName>
        <fullName evidence="14">Putative sodium-dependent multivitamin transporter</fullName>
    </submittedName>
</protein>
<dbReference type="OMA" id="EYLMADQ"/>
<keyword evidence="7" id="KW-0915">Sodium</keyword>
<evidence type="ECO:0000256" key="1">
    <source>
        <dbReference type="ARBA" id="ARBA00004651"/>
    </source>
</evidence>
<dbReference type="EMBL" id="LJIJ01000206">
    <property type="protein sequence ID" value="ODN00448.1"/>
    <property type="molecule type" value="Genomic_DNA"/>
</dbReference>
<dbReference type="PANTHER" id="PTHR42985:SF40">
    <property type="entry name" value="LD47995P-RELATED"/>
    <property type="match status" value="1"/>
</dbReference>
<dbReference type="CDD" id="cd11492">
    <property type="entry name" value="SLC5sbd_NIS-SMVT"/>
    <property type="match status" value="1"/>
</dbReference>
<dbReference type="GO" id="GO:0006814">
    <property type="term" value="P:sodium ion transport"/>
    <property type="evidence" value="ECO:0007669"/>
    <property type="project" value="UniProtKB-KW"/>
</dbReference>
<dbReference type="InterPro" id="IPR038377">
    <property type="entry name" value="Na/Glc_symporter_sf"/>
</dbReference>
<organism evidence="14 15">
    <name type="scientific">Orchesella cincta</name>
    <name type="common">Springtail</name>
    <name type="synonym">Podura cincta</name>
    <dbReference type="NCBI Taxonomy" id="48709"/>
    <lineage>
        <taxon>Eukaryota</taxon>
        <taxon>Metazoa</taxon>
        <taxon>Ecdysozoa</taxon>
        <taxon>Arthropoda</taxon>
        <taxon>Hexapoda</taxon>
        <taxon>Collembola</taxon>
        <taxon>Entomobryomorpha</taxon>
        <taxon>Entomobryoidea</taxon>
        <taxon>Orchesellidae</taxon>
        <taxon>Orchesellinae</taxon>
        <taxon>Orchesella</taxon>
    </lineage>
</organism>
<feature type="transmembrane region" description="Helical" evidence="13">
    <location>
        <begin position="124"/>
        <end position="146"/>
    </location>
</feature>
<feature type="transmembrane region" description="Helical" evidence="13">
    <location>
        <begin position="81"/>
        <end position="103"/>
    </location>
</feature>
<evidence type="ECO:0000256" key="10">
    <source>
        <dbReference type="ARBA" id="ARBA00023201"/>
    </source>
</evidence>
<evidence type="ECO:0000256" key="12">
    <source>
        <dbReference type="SAM" id="MobiDB-lite"/>
    </source>
</evidence>
<proteinExistence type="inferred from homology"/>
<feature type="compositionally biased region" description="Basic and acidic residues" evidence="12">
    <location>
        <begin position="530"/>
        <end position="549"/>
    </location>
</feature>
<dbReference type="InterPro" id="IPR001734">
    <property type="entry name" value="Na/solute_symporter"/>
</dbReference>
<dbReference type="InterPro" id="IPR051163">
    <property type="entry name" value="Sodium:Solute_Symporter_SSF"/>
</dbReference>
<evidence type="ECO:0000256" key="5">
    <source>
        <dbReference type="ARBA" id="ARBA00022692"/>
    </source>
</evidence>
<dbReference type="GO" id="GO:0015293">
    <property type="term" value="F:symporter activity"/>
    <property type="evidence" value="ECO:0007669"/>
    <property type="project" value="TreeGrafter"/>
</dbReference>
<accession>A0A1D2N5A4</accession>
<evidence type="ECO:0000256" key="2">
    <source>
        <dbReference type="ARBA" id="ARBA00006434"/>
    </source>
</evidence>
<keyword evidence="5 13" id="KW-0812">Transmembrane</keyword>
<feature type="transmembrane region" description="Helical" evidence="13">
    <location>
        <begin position="233"/>
        <end position="254"/>
    </location>
</feature>
<keyword evidence="8" id="KW-0406">Ion transport</keyword>
<reference evidence="14 15" key="1">
    <citation type="journal article" date="2016" name="Genome Biol. Evol.">
        <title>Gene Family Evolution Reflects Adaptation to Soil Environmental Stressors in the Genome of the Collembolan Orchesella cincta.</title>
        <authorList>
            <person name="Faddeeva-Vakhrusheva A."/>
            <person name="Derks M.F."/>
            <person name="Anvar S.Y."/>
            <person name="Agamennone V."/>
            <person name="Suring W."/>
            <person name="Smit S."/>
            <person name="van Straalen N.M."/>
            <person name="Roelofs D."/>
        </authorList>
    </citation>
    <scope>NUCLEOTIDE SEQUENCE [LARGE SCALE GENOMIC DNA]</scope>
    <source>
        <tissue evidence="14">Mixed pool</tissue>
    </source>
</reference>